<reference evidence="5" key="1">
    <citation type="submission" date="2020-11" db="EMBL/GenBank/DDBJ databases">
        <title>Genome of Flavobacterium soyangense.</title>
        <authorList>
            <person name="Liu Q."/>
            <person name="Xin Y.-H."/>
        </authorList>
    </citation>
    <scope>NUCLEOTIDE SEQUENCE</scope>
    <source>
        <strain evidence="5">CGMCC 1.13493</strain>
    </source>
</reference>
<feature type="domain" description="Outer membrane protein beta-barrel" evidence="4">
    <location>
        <begin position="385"/>
        <end position="787"/>
    </location>
</feature>
<proteinExistence type="predicted"/>
<accession>A0A930UCX7</accession>
<evidence type="ECO:0000313" key="6">
    <source>
        <dbReference type="Proteomes" id="UP000646211"/>
    </source>
</evidence>
<dbReference type="Proteomes" id="UP000646211">
    <property type="component" value="Unassembled WGS sequence"/>
</dbReference>
<evidence type="ECO:0000256" key="3">
    <source>
        <dbReference type="ARBA" id="ARBA00023237"/>
    </source>
</evidence>
<keyword evidence="5" id="KW-0675">Receptor</keyword>
<dbReference type="PANTHER" id="PTHR40980">
    <property type="entry name" value="PLUG DOMAIN-CONTAINING PROTEIN"/>
    <property type="match status" value="1"/>
</dbReference>
<dbReference type="InterPro" id="IPR036942">
    <property type="entry name" value="Beta-barrel_TonB_sf"/>
</dbReference>
<dbReference type="PANTHER" id="PTHR40980:SF4">
    <property type="entry name" value="TONB-DEPENDENT RECEPTOR-LIKE BETA-BARREL DOMAIN-CONTAINING PROTEIN"/>
    <property type="match status" value="1"/>
</dbReference>
<dbReference type="RefSeq" id="WP_194313129.1">
    <property type="nucleotide sequence ID" value="NZ_JADHEC010000050.1"/>
</dbReference>
<evidence type="ECO:0000256" key="2">
    <source>
        <dbReference type="ARBA" id="ARBA00023136"/>
    </source>
</evidence>
<gene>
    <name evidence="5" type="ORF">IR213_15075</name>
</gene>
<keyword evidence="3" id="KW-0998">Cell outer membrane</keyword>
<dbReference type="InterPro" id="IPR037066">
    <property type="entry name" value="Plug_dom_sf"/>
</dbReference>
<dbReference type="InterPro" id="IPR041700">
    <property type="entry name" value="OMP_b-brl_3"/>
</dbReference>
<dbReference type="Gene3D" id="2.40.170.20">
    <property type="entry name" value="TonB-dependent receptor, beta-barrel domain"/>
    <property type="match status" value="1"/>
</dbReference>
<dbReference type="SUPFAM" id="SSF56935">
    <property type="entry name" value="Porins"/>
    <property type="match status" value="1"/>
</dbReference>
<comment type="subcellular location">
    <subcellularLocation>
        <location evidence="1">Cell outer membrane</location>
    </subcellularLocation>
</comment>
<comment type="caution">
    <text evidence="5">The sequence shown here is derived from an EMBL/GenBank/DDBJ whole genome shotgun (WGS) entry which is preliminary data.</text>
</comment>
<dbReference type="GO" id="GO:0009279">
    <property type="term" value="C:cell outer membrane"/>
    <property type="evidence" value="ECO:0007669"/>
    <property type="project" value="UniProtKB-SubCell"/>
</dbReference>
<dbReference type="EMBL" id="JADHEC010000050">
    <property type="protein sequence ID" value="MBF2709897.1"/>
    <property type="molecule type" value="Genomic_DNA"/>
</dbReference>
<organism evidence="5 6">
    <name type="scientific">Flavobacterium soyangense</name>
    <dbReference type="NCBI Taxonomy" id="2023265"/>
    <lineage>
        <taxon>Bacteria</taxon>
        <taxon>Pseudomonadati</taxon>
        <taxon>Bacteroidota</taxon>
        <taxon>Flavobacteriia</taxon>
        <taxon>Flavobacteriales</taxon>
        <taxon>Flavobacteriaceae</taxon>
        <taxon>Flavobacterium</taxon>
    </lineage>
</organism>
<dbReference type="AlphaFoldDB" id="A0A930UCX7"/>
<evidence type="ECO:0000313" key="5">
    <source>
        <dbReference type="EMBL" id="MBF2709897.1"/>
    </source>
</evidence>
<evidence type="ECO:0000259" key="4">
    <source>
        <dbReference type="Pfam" id="PF14905"/>
    </source>
</evidence>
<keyword evidence="2" id="KW-0472">Membrane</keyword>
<sequence>MKTLKIKVALLLWIIFIAIPTLQAQEEKTVLEINSSIKNTPCNLDSAQRNYLLEKKDNNIASKIVSISGKGCQLTTSQNLSMGNYLMTISCFGFEDQTVNFEVTENNKTKIVFNTINLKEKINSLNEVVIYGNKRQFVKIESDKTTVKIKDNAMLNTGSGYEALKRLPGVITSPTKSLTLNGKGVTVYIDGSPSTLSGTDLENYLSSLPANAIEKVELVYNPGASYEANSSGSVINVITSSRHMKGLNASFNINYNFNKYQKPSPQILLNGKEKNLSWQTMLGYNYIDSEEKITTAQAFTSFSPTKNLLQENFKLYTNRNAYFRLGTNYKLNTKSNLLFNYNNTFANDRINYLANTLGEGINFNDNGITKNKSANQDFSLQYKTKLDTIGRTLDVTAFVNTFNRNPINESTTSESQTNNSNIDFGLTNYYLKYDFAIPFNKMNFSINTGGKYNTIKVNDLGRYKLDNTTTTIDFNYTENNLAFYAEARKKINKFNFTAGLRFENFNIERMASTATNKINYKTTNLFPNVSASYEINSQLNLSANYSKKIKQPNYNTIDPNNSSAFNQYNSSAGDISLKSAFFDNYELKLTAFQFVQVGANYTIIKDNSQFVFNAKPGELISNQTYQSFDKMNTFSAYVSFPIPLDYFFKGKDEFMKRMNTIDKMNYVYVNLNYMKTKTDGYDFSFSNKAIVNLSLQSQIILPWNITNTMAYSILSKGTWEVYQVTKPIQQFDISFNKDFMDKKMKVGLHCFDVFNKNETNGLITGQNLETQYHQKKDSRFFRLSLTYNFGNSKLQKENTEIQNEKIQQSSGGLGK</sequence>
<keyword evidence="6" id="KW-1185">Reference proteome</keyword>
<evidence type="ECO:0000256" key="1">
    <source>
        <dbReference type="ARBA" id="ARBA00004442"/>
    </source>
</evidence>
<name>A0A930UCX7_9FLAO</name>
<dbReference type="Pfam" id="PF14905">
    <property type="entry name" value="OMP_b-brl_3"/>
    <property type="match status" value="1"/>
</dbReference>
<dbReference type="Gene3D" id="2.170.130.10">
    <property type="entry name" value="TonB-dependent receptor, plug domain"/>
    <property type="match status" value="1"/>
</dbReference>
<protein>
    <submittedName>
        <fullName evidence="5">TonB-dependent receptor</fullName>
    </submittedName>
</protein>